<keyword evidence="2" id="KW-0964">Secreted</keyword>
<keyword evidence="3" id="KW-0645">Protease</keyword>
<organism evidence="11 12">
    <name type="scientific">Drosophila hydei</name>
    <name type="common">Fruit fly</name>
    <dbReference type="NCBI Taxonomy" id="7224"/>
    <lineage>
        <taxon>Eukaryota</taxon>
        <taxon>Metazoa</taxon>
        <taxon>Ecdysozoa</taxon>
        <taxon>Arthropoda</taxon>
        <taxon>Hexapoda</taxon>
        <taxon>Insecta</taxon>
        <taxon>Pterygota</taxon>
        <taxon>Neoptera</taxon>
        <taxon>Endopterygota</taxon>
        <taxon>Diptera</taxon>
        <taxon>Brachycera</taxon>
        <taxon>Muscomorpha</taxon>
        <taxon>Ephydroidea</taxon>
        <taxon>Drosophilidae</taxon>
        <taxon>Drosophila</taxon>
    </lineage>
</organism>
<evidence type="ECO:0000256" key="3">
    <source>
        <dbReference type="ARBA" id="ARBA00022670"/>
    </source>
</evidence>
<dbReference type="GeneID" id="111593271"/>
<dbReference type="GO" id="GO:0004252">
    <property type="term" value="F:serine-type endopeptidase activity"/>
    <property type="evidence" value="ECO:0007669"/>
    <property type="project" value="InterPro"/>
</dbReference>
<name>A0A6J1L9J6_DROHY</name>
<keyword evidence="4 9" id="KW-0732">Signal</keyword>
<keyword evidence="6" id="KW-0720">Serine protease</keyword>
<dbReference type="OrthoDB" id="6147874at2759"/>
<proteinExistence type="predicted"/>
<feature type="signal peptide" evidence="9">
    <location>
        <begin position="1"/>
        <end position="20"/>
    </location>
</feature>
<dbReference type="InterPro" id="IPR031986">
    <property type="entry name" value="GD_N"/>
</dbReference>
<dbReference type="InterPro" id="IPR043504">
    <property type="entry name" value="Peptidase_S1_PA_chymotrypsin"/>
</dbReference>
<evidence type="ECO:0000256" key="9">
    <source>
        <dbReference type="SAM" id="SignalP"/>
    </source>
</evidence>
<evidence type="ECO:0000256" key="7">
    <source>
        <dbReference type="ARBA" id="ARBA00023145"/>
    </source>
</evidence>
<dbReference type="Proteomes" id="UP000504633">
    <property type="component" value="Unplaced"/>
</dbReference>
<dbReference type="Pfam" id="PF00089">
    <property type="entry name" value="Trypsin"/>
    <property type="match status" value="1"/>
</dbReference>
<dbReference type="InterPro" id="IPR018114">
    <property type="entry name" value="TRYPSIN_HIS"/>
</dbReference>
<dbReference type="GO" id="GO:0006508">
    <property type="term" value="P:proteolysis"/>
    <property type="evidence" value="ECO:0007669"/>
    <property type="project" value="UniProtKB-KW"/>
</dbReference>
<dbReference type="CDD" id="cd00190">
    <property type="entry name" value="Tryp_SPc"/>
    <property type="match status" value="1"/>
</dbReference>
<evidence type="ECO:0000259" key="10">
    <source>
        <dbReference type="PROSITE" id="PS50240"/>
    </source>
</evidence>
<keyword evidence="8" id="KW-1015">Disulfide bond</keyword>
<dbReference type="Pfam" id="PF16030">
    <property type="entry name" value="GD_N"/>
    <property type="match status" value="1"/>
</dbReference>
<dbReference type="InterPro" id="IPR051333">
    <property type="entry name" value="CLIP_Serine_Protease"/>
</dbReference>
<dbReference type="RefSeq" id="XP_023161710.2">
    <property type="nucleotide sequence ID" value="XM_023305942.2"/>
</dbReference>
<dbReference type="AlphaFoldDB" id="A0A6J1L9J6"/>
<keyword evidence="11" id="KW-1185">Reference proteome</keyword>
<reference evidence="12" key="1">
    <citation type="submission" date="2025-08" db="UniProtKB">
        <authorList>
            <consortium name="RefSeq"/>
        </authorList>
    </citation>
    <scope>IDENTIFICATION</scope>
    <source>
        <strain evidence="12">15085-1641.00</strain>
        <tissue evidence="12">Whole body</tissue>
    </source>
</reference>
<dbReference type="GO" id="GO:0005576">
    <property type="term" value="C:extracellular region"/>
    <property type="evidence" value="ECO:0007669"/>
    <property type="project" value="UniProtKB-SubCell"/>
</dbReference>
<dbReference type="KEGG" id="dhe:111593271"/>
<evidence type="ECO:0000256" key="1">
    <source>
        <dbReference type="ARBA" id="ARBA00004613"/>
    </source>
</evidence>
<dbReference type="PANTHER" id="PTHR24260:SF147">
    <property type="entry name" value="EG:BACR7A4.3 PROTEIN-RELATED"/>
    <property type="match status" value="1"/>
</dbReference>
<evidence type="ECO:0000256" key="4">
    <source>
        <dbReference type="ARBA" id="ARBA00022729"/>
    </source>
</evidence>
<dbReference type="OMA" id="VQPNTIC"/>
<dbReference type="PROSITE" id="PS50240">
    <property type="entry name" value="TRYPSIN_DOM"/>
    <property type="match status" value="1"/>
</dbReference>
<sequence length="473" mass="53084">MESALLLYGILLSLLGLMSAQRLPNIACPQFFEYLSYNQQFIGHIAVRHDPQYESNELVVEFSQYGAYQWSYVGSLSLMDNQEVTKSHIANGEPINYRVDFPIPSEPPKLTKITLNNEVLCSAPQYLPPKTEISLRHSLLSTTVPLTFLDSRRIQNAPQWDFRPSVSAVKQPDYMIPEIQVPVPRTTPRPRPVIQQQTNVNTRESPKPEPIDQTLTTVCGRERAVTTPLIFQGEQLQRGQLPWLVGLFERATDNGLIFFCGGSLISSTTVLSAAHCFRLPGRDLPANRTVVSLGRNTIDIISQGELREVTQLLFHEAYEHFSANADMVLIRLAKKIIFNDYIVPICLWNENYALQLPSGYKTYVAGWGADENGNVNTKYSKITDTSIVTESDCLRESVRSLVQPNTICAKRVGAGPCASDGGGGLMLRENNIWLLRGVISLGLQKNNTCDLTRPSLYADVAKHITWLRQNMWE</sequence>
<evidence type="ECO:0000256" key="2">
    <source>
        <dbReference type="ARBA" id="ARBA00022525"/>
    </source>
</evidence>
<dbReference type="FunFam" id="2.40.10.10:FF:000146">
    <property type="entry name" value="Serine protease 53"/>
    <property type="match status" value="1"/>
</dbReference>
<dbReference type="SMART" id="SM00020">
    <property type="entry name" value="Tryp_SPc"/>
    <property type="match status" value="1"/>
</dbReference>
<dbReference type="InterPro" id="IPR009003">
    <property type="entry name" value="Peptidase_S1_PA"/>
</dbReference>
<keyword evidence="5" id="KW-0378">Hydrolase</keyword>
<dbReference type="Gene3D" id="2.40.10.10">
    <property type="entry name" value="Trypsin-like serine proteases"/>
    <property type="match status" value="1"/>
</dbReference>
<accession>A0A6J1L9J6</accession>
<comment type="subcellular location">
    <subcellularLocation>
        <location evidence="1">Secreted</location>
    </subcellularLocation>
</comment>
<dbReference type="PROSITE" id="PS00134">
    <property type="entry name" value="TRYPSIN_HIS"/>
    <property type="match status" value="1"/>
</dbReference>
<dbReference type="InterPro" id="IPR001254">
    <property type="entry name" value="Trypsin_dom"/>
</dbReference>
<evidence type="ECO:0000313" key="11">
    <source>
        <dbReference type="Proteomes" id="UP000504633"/>
    </source>
</evidence>
<evidence type="ECO:0000313" key="12">
    <source>
        <dbReference type="RefSeq" id="XP_023161710.2"/>
    </source>
</evidence>
<dbReference type="PRINTS" id="PR00722">
    <property type="entry name" value="CHYMOTRYPSIN"/>
</dbReference>
<protein>
    <submittedName>
        <fullName evidence="12">Serine protease gd-like</fullName>
    </submittedName>
</protein>
<gene>
    <name evidence="12" type="primary">LOC111593271</name>
</gene>
<evidence type="ECO:0000256" key="5">
    <source>
        <dbReference type="ARBA" id="ARBA00022801"/>
    </source>
</evidence>
<feature type="domain" description="Peptidase S1" evidence="10">
    <location>
        <begin position="230"/>
        <end position="472"/>
    </location>
</feature>
<feature type="chain" id="PRO_5026688489" evidence="9">
    <location>
        <begin position="21"/>
        <end position="473"/>
    </location>
</feature>
<dbReference type="InterPro" id="IPR001314">
    <property type="entry name" value="Peptidase_S1A"/>
</dbReference>
<dbReference type="PANTHER" id="PTHR24260">
    <property type="match status" value="1"/>
</dbReference>
<evidence type="ECO:0000256" key="6">
    <source>
        <dbReference type="ARBA" id="ARBA00022825"/>
    </source>
</evidence>
<evidence type="ECO:0000256" key="8">
    <source>
        <dbReference type="ARBA" id="ARBA00023157"/>
    </source>
</evidence>
<dbReference type="SUPFAM" id="SSF50494">
    <property type="entry name" value="Trypsin-like serine proteases"/>
    <property type="match status" value="1"/>
</dbReference>
<keyword evidence="7" id="KW-0865">Zymogen</keyword>